<feature type="transmembrane region" description="Helical" evidence="4">
    <location>
        <begin position="267"/>
        <end position="285"/>
    </location>
</feature>
<keyword evidence="2 4" id="KW-1133">Transmembrane helix</keyword>
<feature type="transmembrane region" description="Helical" evidence="4">
    <location>
        <begin position="318"/>
        <end position="338"/>
    </location>
</feature>
<dbReference type="Gene3D" id="1.20.1250.20">
    <property type="entry name" value="MFS general substrate transporter like domains"/>
    <property type="match status" value="1"/>
</dbReference>
<protein>
    <submittedName>
        <fullName evidence="6">Putative transporter</fullName>
    </submittedName>
</protein>
<evidence type="ECO:0000313" key="6">
    <source>
        <dbReference type="EMBL" id="CAB3751232.1"/>
    </source>
</evidence>
<dbReference type="Proteomes" id="UP000494329">
    <property type="component" value="Unassembled WGS sequence"/>
</dbReference>
<dbReference type="Pfam" id="PF07690">
    <property type="entry name" value="MFS_1"/>
    <property type="match status" value="1"/>
</dbReference>
<feature type="transmembrane region" description="Helical" evidence="4">
    <location>
        <begin position="93"/>
        <end position="110"/>
    </location>
</feature>
<dbReference type="EMBL" id="CADIKF010000006">
    <property type="protein sequence ID" value="CAB3751232.1"/>
    <property type="molecule type" value="Genomic_DNA"/>
</dbReference>
<sequence length="427" mass="44558">MGNPRSSSAGRHSTEQGFGDGPLIPAKVALLAACCAASVANVYYAQPLLDAIARDFRITHADVGGVITATQFGCAIALLFVVPLGDLLDRKRLILLQLILLVLSCIGVAMSSSPWMLLAAMVCVGLLGTAMTQGLIAYAATLAAPAERGRVVGAAQGGVVIGLLLARTLAGCVADVAGWRAVYFMSACIAVVMLVALLRRLPASNAPRAQLAYGALLRSMGSLLLHEKTLQIRGMLAMLMFAAFGIFWSALVLPLSAAPWSMSHTEIGAFGLVGAMGALAAARAGRLTDRGYGQITTFVALVMLLAAWAPLFFTTRSIPLLIVGIVLLDVGGSAIHVVNQSMIFNARPELHARLVGCYMLFYSVGSGLGAIASTSIYARSGWGGVCALGAGVSLLALVFWAVTVRRGAHSASDDLPDRQIVDVEHIR</sequence>
<dbReference type="InterPro" id="IPR020846">
    <property type="entry name" value="MFS_dom"/>
</dbReference>
<keyword evidence="7" id="KW-1185">Reference proteome</keyword>
<evidence type="ECO:0000256" key="3">
    <source>
        <dbReference type="ARBA" id="ARBA00023136"/>
    </source>
</evidence>
<dbReference type="RefSeq" id="WP_175109966.1">
    <property type="nucleotide sequence ID" value="NZ_CADIKF010000006.1"/>
</dbReference>
<evidence type="ECO:0000259" key="5">
    <source>
        <dbReference type="PROSITE" id="PS50850"/>
    </source>
</evidence>
<feature type="domain" description="Major facilitator superfamily (MFS) profile" evidence="5">
    <location>
        <begin position="22"/>
        <end position="408"/>
    </location>
</feature>
<dbReference type="InterPro" id="IPR011701">
    <property type="entry name" value="MFS"/>
</dbReference>
<dbReference type="InterPro" id="IPR036259">
    <property type="entry name" value="MFS_trans_sf"/>
</dbReference>
<evidence type="ECO:0000256" key="2">
    <source>
        <dbReference type="ARBA" id="ARBA00022989"/>
    </source>
</evidence>
<feature type="transmembrane region" description="Helical" evidence="4">
    <location>
        <begin position="21"/>
        <end position="43"/>
    </location>
</feature>
<evidence type="ECO:0000313" key="7">
    <source>
        <dbReference type="Proteomes" id="UP000494329"/>
    </source>
</evidence>
<name>A0A6J5DDL8_9BURK</name>
<dbReference type="PANTHER" id="PTHR42910:SF1">
    <property type="entry name" value="MAJOR FACILITATOR SUPERFAMILY (MFS) PROFILE DOMAIN-CONTAINING PROTEIN"/>
    <property type="match status" value="1"/>
</dbReference>
<feature type="transmembrane region" description="Helical" evidence="4">
    <location>
        <begin position="235"/>
        <end position="255"/>
    </location>
</feature>
<organism evidence="6 7">
    <name type="scientific">Paraburkholderia solisilvae</name>
    <dbReference type="NCBI Taxonomy" id="624376"/>
    <lineage>
        <taxon>Bacteria</taxon>
        <taxon>Pseudomonadati</taxon>
        <taxon>Pseudomonadota</taxon>
        <taxon>Betaproteobacteria</taxon>
        <taxon>Burkholderiales</taxon>
        <taxon>Burkholderiaceae</taxon>
        <taxon>Paraburkholderia</taxon>
    </lineage>
</organism>
<dbReference type="AlphaFoldDB" id="A0A6J5DDL8"/>
<dbReference type="GO" id="GO:0022857">
    <property type="term" value="F:transmembrane transporter activity"/>
    <property type="evidence" value="ECO:0007669"/>
    <property type="project" value="InterPro"/>
</dbReference>
<feature type="transmembrane region" description="Helical" evidence="4">
    <location>
        <begin position="181"/>
        <end position="198"/>
    </location>
</feature>
<dbReference type="PANTHER" id="PTHR42910">
    <property type="entry name" value="TRANSPORTER SCO4007-RELATED"/>
    <property type="match status" value="1"/>
</dbReference>
<accession>A0A6J5DDL8</accession>
<feature type="transmembrane region" description="Helical" evidence="4">
    <location>
        <begin position="350"/>
        <end position="376"/>
    </location>
</feature>
<gene>
    <name evidence="6" type="ORF">LMG29739_01259</name>
</gene>
<feature type="transmembrane region" description="Helical" evidence="4">
    <location>
        <begin position="292"/>
        <end position="312"/>
    </location>
</feature>
<evidence type="ECO:0000256" key="1">
    <source>
        <dbReference type="ARBA" id="ARBA00022692"/>
    </source>
</evidence>
<evidence type="ECO:0000256" key="4">
    <source>
        <dbReference type="SAM" id="Phobius"/>
    </source>
</evidence>
<feature type="transmembrane region" description="Helical" evidence="4">
    <location>
        <begin position="116"/>
        <end position="139"/>
    </location>
</feature>
<keyword evidence="3 4" id="KW-0472">Membrane</keyword>
<dbReference type="SUPFAM" id="SSF103473">
    <property type="entry name" value="MFS general substrate transporter"/>
    <property type="match status" value="1"/>
</dbReference>
<dbReference type="PROSITE" id="PS50850">
    <property type="entry name" value="MFS"/>
    <property type="match status" value="1"/>
</dbReference>
<reference evidence="6 7" key="1">
    <citation type="submission" date="2020-04" db="EMBL/GenBank/DDBJ databases">
        <authorList>
            <person name="De Canck E."/>
        </authorList>
    </citation>
    <scope>NUCLEOTIDE SEQUENCE [LARGE SCALE GENOMIC DNA]</scope>
    <source>
        <strain evidence="6 7">LMG 29739</strain>
    </source>
</reference>
<feature type="transmembrane region" description="Helical" evidence="4">
    <location>
        <begin position="382"/>
        <end position="402"/>
    </location>
</feature>
<feature type="transmembrane region" description="Helical" evidence="4">
    <location>
        <begin position="151"/>
        <end position="169"/>
    </location>
</feature>
<proteinExistence type="predicted"/>
<feature type="transmembrane region" description="Helical" evidence="4">
    <location>
        <begin position="63"/>
        <end position="81"/>
    </location>
</feature>
<keyword evidence="1 4" id="KW-0812">Transmembrane</keyword>
<dbReference type="CDD" id="cd17324">
    <property type="entry name" value="MFS_NepI_like"/>
    <property type="match status" value="1"/>
</dbReference>